<comment type="caution">
    <text evidence="1">The sequence shown here is derived from an EMBL/GenBank/DDBJ whole genome shotgun (WGS) entry which is preliminary data.</text>
</comment>
<organism evidence="1 2">
    <name type="scientific">Zizania palustris</name>
    <name type="common">Northern wild rice</name>
    <dbReference type="NCBI Taxonomy" id="103762"/>
    <lineage>
        <taxon>Eukaryota</taxon>
        <taxon>Viridiplantae</taxon>
        <taxon>Streptophyta</taxon>
        <taxon>Embryophyta</taxon>
        <taxon>Tracheophyta</taxon>
        <taxon>Spermatophyta</taxon>
        <taxon>Magnoliopsida</taxon>
        <taxon>Liliopsida</taxon>
        <taxon>Poales</taxon>
        <taxon>Poaceae</taxon>
        <taxon>BOP clade</taxon>
        <taxon>Oryzoideae</taxon>
        <taxon>Oryzeae</taxon>
        <taxon>Zizaniinae</taxon>
        <taxon>Zizania</taxon>
    </lineage>
</organism>
<name>A0A8J5VXK9_ZIZPA</name>
<reference evidence="1" key="1">
    <citation type="journal article" date="2021" name="bioRxiv">
        <title>Whole Genome Assembly and Annotation of Northern Wild Rice, Zizania palustris L., Supports a Whole Genome Duplication in the Zizania Genus.</title>
        <authorList>
            <person name="Haas M."/>
            <person name="Kono T."/>
            <person name="Macchietto M."/>
            <person name="Millas R."/>
            <person name="McGilp L."/>
            <person name="Shao M."/>
            <person name="Duquette J."/>
            <person name="Hirsch C.N."/>
            <person name="Kimball J."/>
        </authorList>
    </citation>
    <scope>NUCLEOTIDE SEQUENCE</scope>
    <source>
        <tissue evidence="1">Fresh leaf tissue</tissue>
    </source>
</reference>
<accession>A0A8J5VXK9</accession>
<dbReference type="Proteomes" id="UP000729402">
    <property type="component" value="Unassembled WGS sequence"/>
</dbReference>
<evidence type="ECO:0000313" key="1">
    <source>
        <dbReference type="EMBL" id="KAG8062689.1"/>
    </source>
</evidence>
<proteinExistence type="predicted"/>
<protein>
    <submittedName>
        <fullName evidence="1">Uncharacterized protein</fullName>
    </submittedName>
</protein>
<dbReference type="AlphaFoldDB" id="A0A8J5VXK9"/>
<keyword evidence="2" id="KW-1185">Reference proteome</keyword>
<evidence type="ECO:0000313" key="2">
    <source>
        <dbReference type="Proteomes" id="UP000729402"/>
    </source>
</evidence>
<reference evidence="1" key="2">
    <citation type="submission" date="2021-02" db="EMBL/GenBank/DDBJ databases">
        <authorList>
            <person name="Kimball J.A."/>
            <person name="Haas M.W."/>
            <person name="Macchietto M."/>
            <person name="Kono T."/>
            <person name="Duquette J."/>
            <person name="Shao M."/>
        </authorList>
    </citation>
    <scope>NUCLEOTIDE SEQUENCE</scope>
    <source>
        <tissue evidence="1">Fresh leaf tissue</tissue>
    </source>
</reference>
<sequence length="100" mass="11157">MRRWRLLTTPSTVVHAPAAMPPTPVPLLCAMVSSFGRLPILVSLAALNEDQLVQVVEYTVRPLCWVEQMSLDNETGLDNEARRFQIPVPVIQMKTVATVM</sequence>
<dbReference type="EMBL" id="JAAALK010000286">
    <property type="protein sequence ID" value="KAG8062689.1"/>
    <property type="molecule type" value="Genomic_DNA"/>
</dbReference>
<gene>
    <name evidence="1" type="ORF">GUJ93_ZPchr0003g18575</name>
</gene>